<feature type="compositionally biased region" description="Basic and acidic residues" evidence="12">
    <location>
        <begin position="301"/>
        <end position="315"/>
    </location>
</feature>
<keyword evidence="8 13" id="KW-1133">Transmembrane helix</keyword>
<feature type="transmembrane region" description="Helical" evidence="13">
    <location>
        <begin position="158"/>
        <end position="176"/>
    </location>
</feature>
<evidence type="ECO:0000256" key="5">
    <source>
        <dbReference type="ARBA" id="ARBA00022824"/>
    </source>
</evidence>
<feature type="compositionally biased region" description="Basic and acidic residues" evidence="12">
    <location>
        <begin position="421"/>
        <end position="431"/>
    </location>
</feature>
<keyword evidence="5" id="KW-0256">Endoplasmic reticulum</keyword>
<feature type="transmembrane region" description="Helical" evidence="13">
    <location>
        <begin position="96"/>
        <end position="115"/>
    </location>
</feature>
<dbReference type="GO" id="GO:0005789">
    <property type="term" value="C:endoplasmic reticulum membrane"/>
    <property type="evidence" value="ECO:0007669"/>
    <property type="project" value="UniProtKB-SubCell"/>
</dbReference>
<evidence type="ECO:0000256" key="8">
    <source>
        <dbReference type="ARBA" id="ARBA00022989"/>
    </source>
</evidence>
<evidence type="ECO:0000256" key="4">
    <source>
        <dbReference type="ARBA" id="ARBA00022692"/>
    </source>
</evidence>
<dbReference type="GO" id="GO:0016192">
    <property type="term" value="P:vesicle-mediated transport"/>
    <property type="evidence" value="ECO:0007669"/>
    <property type="project" value="UniProtKB-KW"/>
</dbReference>
<feature type="coiled-coil region" evidence="11">
    <location>
        <begin position="834"/>
        <end position="868"/>
    </location>
</feature>
<name>A0A0G4MQQ9_VERLO</name>
<evidence type="ECO:0000256" key="1">
    <source>
        <dbReference type="ARBA" id="ARBA00004477"/>
    </source>
</evidence>
<evidence type="ECO:0000256" key="10">
    <source>
        <dbReference type="ARBA" id="ARBA00023170"/>
    </source>
</evidence>
<protein>
    <recommendedName>
        <fullName evidence="14">Inner kinetochore subunit AME1 domain-containing protein</fullName>
    </recommendedName>
</protein>
<evidence type="ECO:0000256" key="7">
    <source>
        <dbReference type="ARBA" id="ARBA00022927"/>
    </source>
</evidence>
<organism evidence="15 16">
    <name type="scientific">Verticillium longisporum</name>
    <name type="common">Verticillium dahliae var. longisporum</name>
    <dbReference type="NCBI Taxonomy" id="100787"/>
    <lineage>
        <taxon>Eukaryota</taxon>
        <taxon>Fungi</taxon>
        <taxon>Dikarya</taxon>
        <taxon>Ascomycota</taxon>
        <taxon>Pezizomycotina</taxon>
        <taxon>Sordariomycetes</taxon>
        <taxon>Hypocreomycetidae</taxon>
        <taxon>Glomerellales</taxon>
        <taxon>Plectosphaerellaceae</taxon>
        <taxon>Verticillium</taxon>
    </lineage>
</organism>
<dbReference type="GO" id="GO:0006621">
    <property type="term" value="P:protein retention in ER lumen"/>
    <property type="evidence" value="ECO:0007669"/>
    <property type="project" value="InterPro"/>
</dbReference>
<dbReference type="PRINTS" id="PR00660">
    <property type="entry name" value="ERLUMENR"/>
</dbReference>
<keyword evidence="3" id="KW-0813">Transport</keyword>
<dbReference type="Pfam" id="PF20994">
    <property type="entry name" value="CENPU"/>
    <property type="match status" value="1"/>
</dbReference>
<keyword evidence="10" id="KW-0675">Receptor</keyword>
<feature type="region of interest" description="Disordered" evidence="12">
    <location>
        <begin position="243"/>
        <end position="515"/>
    </location>
</feature>
<feature type="compositionally biased region" description="Basic residues" evidence="12">
    <location>
        <begin position="553"/>
        <end position="563"/>
    </location>
</feature>
<feature type="transmembrane region" description="Helical" evidence="13">
    <location>
        <begin position="188"/>
        <end position="209"/>
    </location>
</feature>
<dbReference type="STRING" id="100787.A0A0G4MQQ9"/>
<comment type="subcellular location">
    <subcellularLocation>
        <location evidence="1">Endoplasmic reticulum membrane</location>
        <topology evidence="1">Multi-pass membrane protein</topology>
    </subcellularLocation>
</comment>
<evidence type="ECO:0000256" key="12">
    <source>
        <dbReference type="SAM" id="MobiDB-lite"/>
    </source>
</evidence>
<keyword evidence="9 13" id="KW-0472">Membrane</keyword>
<feature type="transmembrane region" description="Helical" evidence="13">
    <location>
        <begin position="34"/>
        <end position="52"/>
    </location>
</feature>
<feature type="compositionally biased region" description="Basic and acidic residues" evidence="12">
    <location>
        <begin position="285"/>
        <end position="294"/>
    </location>
</feature>
<evidence type="ECO:0000256" key="13">
    <source>
        <dbReference type="SAM" id="Phobius"/>
    </source>
</evidence>
<keyword evidence="7" id="KW-0653">Protein transport</keyword>
<evidence type="ECO:0000313" key="15">
    <source>
        <dbReference type="EMBL" id="CRK36571.1"/>
    </source>
</evidence>
<feature type="transmembrane region" description="Helical" evidence="13">
    <location>
        <begin position="64"/>
        <end position="84"/>
    </location>
</feature>
<sequence>MTAWNVFRLLGDCSHLASKCILLFSIHRNRSAEGVSLITQVLYALVFCTRYTDFFSEQVLWNRFFKAFYILSSFYTIGIMQWIYPRSREREMAWKVGAGALGGALLLSPFAMLILEPKSHWSMFVWIWDFSQILESVCILPQLLLLRQTTVPTVIDSFYLVALGSYRALYLVGWISRELDLSDKPPNAVSVVFGIVQTALYVDFAWVYYTRQRVKLRNGGVVDADDLNRGWFLHRIFGKPSNQDYGEEDEESAPALGRHESRRGGSRSKWGARGISVSADDGVLEAERGERAEYDGGIVDPDAKMQDPDELAKVLDDDDDDDTPAASSSASHNSNNRGGSPKRGFVVTMATRAERMQQRIRGAGHGQVEEVSFQLMLSDETTSTVAPTSPENPPAPTPPVQATRSTPNTSAKRKRLGTSPEKQDDRSKAGAEKLAITAREEPGDATPVPRLATPEAAAPVDELDGPVSQQPESISSAGLRASRTSARRKEIEESPATAPATSKRRAGTADGILSSGTKLQQILDTVIDEDADADPLSSPLVERQRRTSGSITRKTRTPSKRRSPLSAGSEAAQADARSPEISSPQLETSPIVQSGPSPELSSRILPEEEVETQPPVVEEEEQNNAEDNLAEEVSNQEAAKRLGGKRSRRLMRDPSPESATAVEQDEHIEEVSPEEPVPKRRRTAVKASPAKQKQGRKKKTSATSTSEPTKTKPKIAAKARQPKVADSPDEGVFEIPVQRFTKRGRPAEGEDPDFDLISADIPFSKRSGVNTIDVLAQMCDEIIQSSLNTLRDGVQRAPDASAKKELRIKTCALEAFQAELGHRFLGHTIQVDHMHALRGRIRREQAEKTSLRDEIMRLRAEREQVAVRKDAVRSKHEKARSEALHQISTSSAMHDIDLAVERGRGADDLSPAAEKKANLANLELLISRITDQACTNSDVGGTARQLRDFNAFLERAALALENSNDTFAANRNFHYTIDTMTTQDAPQQQAPMEASADEVISSQPTAEPQPDVELGIRGGEEAGCELCCGLCGCEESCC</sequence>
<evidence type="ECO:0000256" key="11">
    <source>
        <dbReference type="SAM" id="Coils"/>
    </source>
</evidence>
<keyword evidence="11" id="KW-0175">Coiled coil</keyword>
<evidence type="ECO:0000256" key="9">
    <source>
        <dbReference type="ARBA" id="ARBA00023136"/>
    </source>
</evidence>
<dbReference type="Proteomes" id="UP000044602">
    <property type="component" value="Unassembled WGS sequence"/>
</dbReference>
<comment type="similarity">
    <text evidence="2">Belongs to the ERD2 family.</text>
</comment>
<feature type="compositionally biased region" description="Polar residues" evidence="12">
    <location>
        <begin position="580"/>
        <end position="600"/>
    </location>
</feature>
<evidence type="ECO:0000256" key="3">
    <source>
        <dbReference type="ARBA" id="ARBA00022448"/>
    </source>
</evidence>
<proteinExistence type="inferred from homology"/>
<dbReference type="GO" id="GO:0046923">
    <property type="term" value="F:ER retention sequence binding"/>
    <property type="evidence" value="ECO:0007669"/>
    <property type="project" value="InterPro"/>
</dbReference>
<accession>A0A0G4MQQ9</accession>
<feature type="compositionally biased region" description="Acidic residues" evidence="12">
    <location>
        <begin position="607"/>
        <end position="630"/>
    </location>
</feature>
<gene>
    <name evidence="15" type="ORF">BN1708_007083</name>
</gene>
<feature type="domain" description="Inner kinetochore subunit AME1" evidence="14">
    <location>
        <begin position="765"/>
        <end position="955"/>
    </location>
</feature>
<feature type="compositionally biased region" description="Basic residues" evidence="12">
    <location>
        <begin position="711"/>
        <end position="721"/>
    </location>
</feature>
<feature type="compositionally biased region" description="Polar residues" evidence="12">
    <location>
        <begin position="467"/>
        <end position="476"/>
    </location>
</feature>
<dbReference type="EMBL" id="CVQH01024194">
    <property type="protein sequence ID" value="CRK36571.1"/>
    <property type="molecule type" value="Genomic_DNA"/>
</dbReference>
<reference evidence="15 16" key="1">
    <citation type="submission" date="2015-05" db="EMBL/GenBank/DDBJ databases">
        <authorList>
            <person name="Wang D.B."/>
            <person name="Wang M."/>
        </authorList>
    </citation>
    <scope>NUCLEOTIDE SEQUENCE [LARGE SCALE GENOMIC DNA]</scope>
    <source>
        <strain evidence="15">VL1</strain>
    </source>
</reference>
<dbReference type="Pfam" id="PF00810">
    <property type="entry name" value="ER_lumen_recept"/>
    <property type="match status" value="1"/>
</dbReference>
<evidence type="ECO:0000313" key="16">
    <source>
        <dbReference type="Proteomes" id="UP000044602"/>
    </source>
</evidence>
<dbReference type="GO" id="GO:0015031">
    <property type="term" value="P:protein transport"/>
    <property type="evidence" value="ECO:0007669"/>
    <property type="project" value="UniProtKB-KW"/>
</dbReference>
<keyword evidence="4 13" id="KW-0812">Transmembrane</keyword>
<evidence type="ECO:0000256" key="2">
    <source>
        <dbReference type="ARBA" id="ARBA00010120"/>
    </source>
</evidence>
<dbReference type="PANTHER" id="PTHR10585">
    <property type="entry name" value="ER LUMEN PROTEIN RETAINING RECEPTOR"/>
    <property type="match status" value="1"/>
</dbReference>
<keyword evidence="6" id="KW-0931">ER-Golgi transport</keyword>
<feature type="compositionally biased region" description="Low complexity" evidence="12">
    <location>
        <begin position="325"/>
        <end position="336"/>
    </location>
</feature>
<feature type="compositionally biased region" description="Pro residues" evidence="12">
    <location>
        <begin position="390"/>
        <end position="399"/>
    </location>
</feature>
<feature type="region of interest" description="Disordered" evidence="12">
    <location>
        <begin position="530"/>
        <end position="728"/>
    </location>
</feature>
<dbReference type="InterPro" id="IPR000133">
    <property type="entry name" value="ER_ret_rcpt"/>
</dbReference>
<dbReference type="AlphaFoldDB" id="A0A0G4MQQ9"/>
<feature type="compositionally biased region" description="Low complexity" evidence="12">
    <location>
        <begin position="701"/>
        <end position="710"/>
    </location>
</feature>
<evidence type="ECO:0000256" key="6">
    <source>
        <dbReference type="ARBA" id="ARBA00022892"/>
    </source>
</evidence>
<dbReference type="InterPro" id="IPR048743">
    <property type="entry name" value="AME1"/>
</dbReference>
<keyword evidence="16" id="KW-1185">Reference proteome</keyword>
<evidence type="ECO:0000259" key="14">
    <source>
        <dbReference type="Pfam" id="PF20994"/>
    </source>
</evidence>